<name>A0ABQ3B4C1_9ACTN</name>
<dbReference type="InterPro" id="IPR029063">
    <property type="entry name" value="SAM-dependent_MTases_sf"/>
</dbReference>
<dbReference type="InterPro" id="IPR041698">
    <property type="entry name" value="Methyltransf_25"/>
</dbReference>
<dbReference type="Gene3D" id="1.10.10.10">
    <property type="entry name" value="Winged helix-like DNA-binding domain superfamily/Winged helix DNA-binding domain"/>
    <property type="match status" value="1"/>
</dbReference>
<protein>
    <submittedName>
        <fullName evidence="2">Methyltransferase type 12</fullName>
    </submittedName>
</protein>
<feature type="domain" description="Methyltransferase" evidence="1">
    <location>
        <begin position="161"/>
        <end position="255"/>
    </location>
</feature>
<keyword evidence="2" id="KW-0489">Methyltransferase</keyword>
<dbReference type="SUPFAM" id="SSF46785">
    <property type="entry name" value="Winged helix' DNA-binding domain"/>
    <property type="match status" value="1"/>
</dbReference>
<dbReference type="GO" id="GO:0008168">
    <property type="term" value="F:methyltransferase activity"/>
    <property type="evidence" value="ECO:0007669"/>
    <property type="project" value="UniProtKB-KW"/>
</dbReference>
<dbReference type="Pfam" id="PF13649">
    <property type="entry name" value="Methyltransf_25"/>
    <property type="match status" value="1"/>
</dbReference>
<sequence length="335" mass="37060">MIDAQEARSWKSAAQLYNSAVAASAIGAAWELGALDELQDEGTLDAHEFAARNDLDPAATLAMFRALAAVNIVERDGTRVTPAADFAEIQQTRSFFHWLTRGSGELFRQMPLVLQNQHRKGEIDPRDPAAVTYACREINTLTYDPWFWSAVDGIDFDFTMVADLGCGNGDRLIKILGRRPGANGIGIDIAADSLKVAESDAAGAGLSDRLTFVTSDVRTMDRRPEFTEVELLTCFMMGHDFWPRERCVATLARIRELFPNVKRFLLGDATRTVGTADQELPVFTLGFEVAHDMMGVFLPTVADWESAFAESGWRVRHKHAIDMTVGEVIFELEPA</sequence>
<keyword evidence="2" id="KW-0808">Transferase</keyword>
<organism evidence="2 3">
    <name type="scientific">Streptomyces xanthochromogenes</name>
    <dbReference type="NCBI Taxonomy" id="67384"/>
    <lineage>
        <taxon>Bacteria</taxon>
        <taxon>Bacillati</taxon>
        <taxon>Actinomycetota</taxon>
        <taxon>Actinomycetes</taxon>
        <taxon>Kitasatosporales</taxon>
        <taxon>Streptomycetaceae</taxon>
        <taxon>Streptomyces</taxon>
    </lineage>
</organism>
<dbReference type="CDD" id="cd02440">
    <property type="entry name" value="AdoMet_MTases"/>
    <property type="match status" value="1"/>
</dbReference>
<dbReference type="InterPro" id="IPR036390">
    <property type="entry name" value="WH_DNA-bd_sf"/>
</dbReference>
<comment type="caution">
    <text evidence="2">The sequence shown here is derived from an EMBL/GenBank/DDBJ whole genome shotgun (WGS) entry which is preliminary data.</text>
</comment>
<proteinExistence type="predicted"/>
<evidence type="ECO:0000313" key="3">
    <source>
        <dbReference type="Proteomes" id="UP000600946"/>
    </source>
</evidence>
<dbReference type="RefSeq" id="WP_161258229.1">
    <property type="nucleotide sequence ID" value="NZ_BMUU01000036.1"/>
</dbReference>
<accession>A0ABQ3B4C1</accession>
<dbReference type="GeneID" id="96295694"/>
<dbReference type="SUPFAM" id="SSF53335">
    <property type="entry name" value="S-adenosyl-L-methionine-dependent methyltransferases"/>
    <property type="match status" value="1"/>
</dbReference>
<dbReference type="Proteomes" id="UP000600946">
    <property type="component" value="Unassembled WGS sequence"/>
</dbReference>
<dbReference type="InterPro" id="IPR036388">
    <property type="entry name" value="WH-like_DNA-bd_sf"/>
</dbReference>
<reference evidence="3" key="1">
    <citation type="journal article" date="2019" name="Int. J. Syst. Evol. Microbiol.">
        <title>The Global Catalogue of Microorganisms (GCM) 10K type strain sequencing project: providing services to taxonomists for standard genome sequencing and annotation.</title>
        <authorList>
            <consortium name="The Broad Institute Genomics Platform"/>
            <consortium name="The Broad Institute Genome Sequencing Center for Infectious Disease"/>
            <person name="Wu L."/>
            <person name="Ma J."/>
        </authorList>
    </citation>
    <scope>NUCLEOTIDE SEQUENCE [LARGE SCALE GENOMIC DNA]</scope>
    <source>
        <strain evidence="3">JCM 4594</strain>
    </source>
</reference>
<evidence type="ECO:0000259" key="1">
    <source>
        <dbReference type="Pfam" id="PF13649"/>
    </source>
</evidence>
<dbReference type="EMBL" id="BMUU01000036">
    <property type="protein sequence ID" value="GGY73055.1"/>
    <property type="molecule type" value="Genomic_DNA"/>
</dbReference>
<dbReference type="GO" id="GO:0032259">
    <property type="term" value="P:methylation"/>
    <property type="evidence" value="ECO:0007669"/>
    <property type="project" value="UniProtKB-KW"/>
</dbReference>
<keyword evidence="3" id="KW-1185">Reference proteome</keyword>
<gene>
    <name evidence="2" type="ORF">GCM10010326_78760</name>
</gene>
<evidence type="ECO:0000313" key="2">
    <source>
        <dbReference type="EMBL" id="GGY73055.1"/>
    </source>
</evidence>
<dbReference type="Gene3D" id="3.40.50.150">
    <property type="entry name" value="Vaccinia Virus protein VP39"/>
    <property type="match status" value="1"/>
</dbReference>